<comment type="subcellular location">
    <subcellularLocation>
        <location evidence="1 7">Nucleus</location>
    </subcellularLocation>
</comment>
<evidence type="ECO:0000256" key="5">
    <source>
        <dbReference type="ARBA" id="ARBA00023187"/>
    </source>
</evidence>
<comment type="similarity">
    <text evidence="2 7">Belongs to the PRP38 family.</text>
</comment>
<evidence type="ECO:0000256" key="1">
    <source>
        <dbReference type="ARBA" id="ARBA00004123"/>
    </source>
</evidence>
<dbReference type="PANTHER" id="PTHR23142">
    <property type="entry name" value="PRE-MRNA-SPLICING FACTOR 38A-RELATED"/>
    <property type="match status" value="1"/>
</dbReference>
<evidence type="ECO:0000256" key="4">
    <source>
        <dbReference type="ARBA" id="ARBA00022728"/>
    </source>
</evidence>
<dbReference type="AlphaFoldDB" id="K2N6A4"/>
<keyword evidence="5 7" id="KW-0508">mRNA splicing</keyword>
<dbReference type="Pfam" id="PF03371">
    <property type="entry name" value="PRP38"/>
    <property type="match status" value="1"/>
</dbReference>
<keyword evidence="3 7" id="KW-0507">mRNA processing</keyword>
<evidence type="ECO:0000313" key="10">
    <source>
        <dbReference type="Proteomes" id="UP000007350"/>
    </source>
</evidence>
<dbReference type="InterPro" id="IPR005037">
    <property type="entry name" value="PRP38"/>
</dbReference>
<sequence length="230" mass="26092">MCVCGYVFYSLALYLYFLFLKTQCGFERPMEVQRRMMWNLKGRSAVAALDPPTRHRIMQSHAMASCFHKPLLATLEVLITVQYVGGITGPLQKPEPFICHVTRLLQITPDPSIVLAMLHQDVHKYLRVAALFIIRLIGNEAMMREAMRVGWEDYRKIRVYGYVEDLAGTTDGKENTASDEDEGFVRAPAYGIMCVDEITDRLFNVGESEMEKNGGSGILWLGLRLPPILL</sequence>
<evidence type="ECO:0000313" key="9">
    <source>
        <dbReference type="EMBL" id="EKF30146.1"/>
    </source>
</evidence>
<dbReference type="Proteomes" id="UP000007350">
    <property type="component" value="Unassembled WGS sequence"/>
</dbReference>
<keyword evidence="10" id="KW-1185">Reference proteome</keyword>
<dbReference type="OrthoDB" id="190958at2759"/>
<comment type="caution">
    <text evidence="9">The sequence shown here is derived from an EMBL/GenBank/DDBJ whole genome shotgun (WGS) entry which is preliminary data.</text>
</comment>
<proteinExistence type="inferred from homology"/>
<name>K2N6A4_TRYCR</name>
<keyword evidence="4 7" id="KW-0747">Spliceosome</keyword>
<reference evidence="9 10" key="1">
    <citation type="journal article" date="2012" name="BMC Genomics">
        <title>Comparative genomic analysis of human infective Trypanosoma cruzi lineages with the bat-restricted subspecies T. cruzi marinkellei.</title>
        <authorList>
            <person name="Franzen O."/>
            <person name="Talavera-Lopez C."/>
            <person name="Ochaya S."/>
            <person name="Butler C.E."/>
            <person name="Messenger L.A."/>
            <person name="Lewis M.D."/>
            <person name="Llewellyn M.S."/>
            <person name="Marinkelle C.J."/>
            <person name="Tyler K.M."/>
            <person name="Miles M.A."/>
            <person name="Andersson B."/>
        </authorList>
    </citation>
    <scope>NUCLEOTIDE SEQUENCE [LARGE SCALE GENOMIC DNA]</scope>
    <source>
        <strain evidence="9 10">B7</strain>
    </source>
</reference>
<keyword evidence="6 7" id="KW-0539">Nucleus</keyword>
<evidence type="ECO:0000256" key="6">
    <source>
        <dbReference type="ARBA" id="ARBA00023242"/>
    </source>
</evidence>
<protein>
    <recommendedName>
        <fullName evidence="7">Pre-mRNA-splicing factor 38</fullName>
    </recommendedName>
</protein>
<keyword evidence="8" id="KW-0472">Membrane</keyword>
<keyword evidence="8" id="KW-0812">Transmembrane</keyword>
<organism evidence="9 10">
    <name type="scientific">Trypanosoma cruzi marinkellei</name>
    <dbReference type="NCBI Taxonomy" id="85056"/>
    <lineage>
        <taxon>Eukaryota</taxon>
        <taxon>Discoba</taxon>
        <taxon>Euglenozoa</taxon>
        <taxon>Kinetoplastea</taxon>
        <taxon>Metakinetoplastina</taxon>
        <taxon>Trypanosomatida</taxon>
        <taxon>Trypanosomatidae</taxon>
        <taxon>Trypanosoma</taxon>
        <taxon>Schizotrypanum</taxon>
    </lineage>
</organism>
<keyword evidence="8" id="KW-1133">Transmembrane helix</keyword>
<dbReference type="GO" id="GO:0000398">
    <property type="term" value="P:mRNA splicing, via spliceosome"/>
    <property type="evidence" value="ECO:0007669"/>
    <property type="project" value="UniProtKB-UniRule"/>
</dbReference>
<evidence type="ECO:0000256" key="3">
    <source>
        <dbReference type="ARBA" id="ARBA00022664"/>
    </source>
</evidence>
<evidence type="ECO:0000256" key="7">
    <source>
        <dbReference type="RuleBase" id="RU367025"/>
    </source>
</evidence>
<dbReference type="EMBL" id="AHKC01012406">
    <property type="protein sequence ID" value="EKF30146.1"/>
    <property type="molecule type" value="Genomic_DNA"/>
</dbReference>
<evidence type="ECO:0000256" key="8">
    <source>
        <dbReference type="SAM" id="Phobius"/>
    </source>
</evidence>
<comment type="function">
    <text evidence="7">Required for pre-mRNA splicing.</text>
</comment>
<evidence type="ECO:0000256" key="2">
    <source>
        <dbReference type="ARBA" id="ARBA00006164"/>
    </source>
</evidence>
<accession>K2N6A4</accession>
<feature type="transmembrane region" description="Helical" evidence="8">
    <location>
        <begin position="6"/>
        <end position="26"/>
    </location>
</feature>
<gene>
    <name evidence="9" type="ORF">MOQ_006049</name>
</gene>
<dbReference type="GO" id="GO:0005681">
    <property type="term" value="C:spliceosomal complex"/>
    <property type="evidence" value="ECO:0007669"/>
    <property type="project" value="UniProtKB-KW"/>
</dbReference>